<reference evidence="7" key="1">
    <citation type="submission" date="2025-08" db="UniProtKB">
        <authorList>
            <consortium name="RefSeq"/>
        </authorList>
    </citation>
    <scope>IDENTIFICATION</scope>
</reference>
<protein>
    <recommendedName>
        <fullName evidence="5">Coiled-coil-helix-coiled-coil-helix domain-containing protein 7</fullName>
    </recommendedName>
</protein>
<keyword evidence="6" id="KW-1185">Reference proteome</keyword>
<evidence type="ECO:0000256" key="2">
    <source>
        <dbReference type="ARBA" id="ARBA00023128"/>
    </source>
</evidence>
<dbReference type="RefSeq" id="XP_014666542.1">
    <property type="nucleotide sequence ID" value="XM_014811056.1"/>
</dbReference>
<evidence type="ECO:0000256" key="3">
    <source>
        <dbReference type="ARBA" id="ARBA00023157"/>
    </source>
</evidence>
<dbReference type="SUPFAM" id="SSF47072">
    <property type="entry name" value="Cysteine alpha-hairpin motif"/>
    <property type="match status" value="1"/>
</dbReference>
<evidence type="ECO:0000313" key="7">
    <source>
        <dbReference type="RefSeq" id="XP_014666542.1"/>
    </source>
</evidence>
<evidence type="ECO:0000256" key="5">
    <source>
        <dbReference type="ARBA" id="ARBA00039509"/>
    </source>
</evidence>
<keyword evidence="2" id="KW-0496">Mitochondrion</keyword>
<keyword evidence="3" id="KW-1015">Disulfide bond</keyword>
<sequence>MQDVSAYKAVIENQNKVVIIILITNTMVEENKHTKNNEITRNARRCKEQSGELNNPCYLEQKLTYKCLNNKNFDQEACNNYFVNYNNCKAFWNSVRIDRKRKGIQPNLPLPEDREQIKAEYMSKQGLGYR</sequence>
<comment type="subcellular location">
    <subcellularLocation>
        <location evidence="1">Mitochondrion intermembrane space</location>
    </subcellularLocation>
</comment>
<evidence type="ECO:0000256" key="4">
    <source>
        <dbReference type="ARBA" id="ARBA00038205"/>
    </source>
</evidence>
<proteinExistence type="inferred from homology"/>
<dbReference type="PANTHER" id="PTHR46811:SF1">
    <property type="entry name" value="COILED-COIL-HELIX-COILED-COIL-HELIX DOMAIN-CONTAINING PROTEIN 7"/>
    <property type="match status" value="1"/>
</dbReference>
<dbReference type="GeneID" id="106808363"/>
<dbReference type="InterPro" id="IPR051040">
    <property type="entry name" value="COX23"/>
</dbReference>
<evidence type="ECO:0000256" key="1">
    <source>
        <dbReference type="ARBA" id="ARBA00004569"/>
    </source>
</evidence>
<comment type="similarity">
    <text evidence="4">Belongs to the CHCHD7 family.</text>
</comment>
<organism evidence="6 7">
    <name type="scientific">Priapulus caudatus</name>
    <name type="common">Priapulid worm</name>
    <dbReference type="NCBI Taxonomy" id="37621"/>
    <lineage>
        <taxon>Eukaryota</taxon>
        <taxon>Metazoa</taxon>
        <taxon>Ecdysozoa</taxon>
        <taxon>Scalidophora</taxon>
        <taxon>Priapulida</taxon>
        <taxon>Priapulimorpha</taxon>
        <taxon>Priapulimorphida</taxon>
        <taxon>Priapulidae</taxon>
        <taxon>Priapulus</taxon>
    </lineage>
</organism>
<accession>A0ABM1E2X1</accession>
<gene>
    <name evidence="7" type="primary">LOC106808363</name>
</gene>
<name>A0ABM1E2X1_PRICU</name>
<dbReference type="Proteomes" id="UP000695022">
    <property type="component" value="Unplaced"/>
</dbReference>
<dbReference type="InterPro" id="IPR009069">
    <property type="entry name" value="Cys_alpha_HP_mot_SF"/>
</dbReference>
<evidence type="ECO:0000313" key="6">
    <source>
        <dbReference type="Proteomes" id="UP000695022"/>
    </source>
</evidence>
<dbReference type="PANTHER" id="PTHR46811">
    <property type="entry name" value="COILED-COIL-HELIX-COILED-COIL-HELIX DOMAIN-CONTAINING PROTEIN 7"/>
    <property type="match status" value="1"/>
</dbReference>